<dbReference type="Proteomes" id="UP001164929">
    <property type="component" value="Chromosome 3"/>
</dbReference>
<protein>
    <submittedName>
        <fullName evidence="2">Uncharacterized protein</fullName>
    </submittedName>
</protein>
<organism evidence="2 3">
    <name type="scientific">Populus alba x Populus x berolinensis</name>
    <dbReference type="NCBI Taxonomy" id="444605"/>
    <lineage>
        <taxon>Eukaryota</taxon>
        <taxon>Viridiplantae</taxon>
        <taxon>Streptophyta</taxon>
        <taxon>Embryophyta</taxon>
        <taxon>Tracheophyta</taxon>
        <taxon>Spermatophyta</taxon>
        <taxon>Magnoliopsida</taxon>
        <taxon>eudicotyledons</taxon>
        <taxon>Gunneridae</taxon>
        <taxon>Pentapetalae</taxon>
        <taxon>rosids</taxon>
        <taxon>fabids</taxon>
        <taxon>Malpighiales</taxon>
        <taxon>Salicaceae</taxon>
        <taxon>Saliceae</taxon>
        <taxon>Populus</taxon>
    </lineage>
</organism>
<evidence type="ECO:0000256" key="1">
    <source>
        <dbReference type="SAM" id="Phobius"/>
    </source>
</evidence>
<keyword evidence="1" id="KW-0472">Membrane</keyword>
<dbReference type="AlphaFoldDB" id="A0AAD6RAY2"/>
<reference evidence="2" key="1">
    <citation type="journal article" date="2023" name="Mol. Ecol. Resour.">
        <title>Chromosome-level genome assembly of a triploid poplar Populus alba 'Berolinensis'.</title>
        <authorList>
            <person name="Chen S."/>
            <person name="Yu Y."/>
            <person name="Wang X."/>
            <person name="Wang S."/>
            <person name="Zhang T."/>
            <person name="Zhou Y."/>
            <person name="He R."/>
            <person name="Meng N."/>
            <person name="Wang Y."/>
            <person name="Liu W."/>
            <person name="Liu Z."/>
            <person name="Liu J."/>
            <person name="Guo Q."/>
            <person name="Huang H."/>
            <person name="Sederoff R.R."/>
            <person name="Wang G."/>
            <person name="Qu G."/>
            <person name="Chen S."/>
        </authorList>
    </citation>
    <scope>NUCLEOTIDE SEQUENCE</scope>
    <source>
        <strain evidence="2">SC-2020</strain>
    </source>
</reference>
<sequence length="172" mass="19935">MARFANIPERVFGASSRTFWIKTGCLINENKPKPRVEDPRNKPDSKCWFDQGAKQITLEGWWIFMLIFRAISPGQWKLHSEGEIQAGYSKSNGKANSKRIRSGKMLPWVIVALRRRHELLKEEERVIANPRQDLPQPMLMYVITLHYTVLPIFLMTVPSITATEKQTRSNLI</sequence>
<name>A0AAD6RAY2_9ROSI</name>
<keyword evidence="1" id="KW-1133">Transmembrane helix</keyword>
<gene>
    <name evidence="2" type="ORF">NC653_010019</name>
</gene>
<evidence type="ECO:0000313" key="3">
    <source>
        <dbReference type="Proteomes" id="UP001164929"/>
    </source>
</evidence>
<proteinExistence type="predicted"/>
<dbReference type="EMBL" id="JAQIZT010000003">
    <property type="protein sequence ID" value="KAJ7005387.1"/>
    <property type="molecule type" value="Genomic_DNA"/>
</dbReference>
<comment type="caution">
    <text evidence="2">The sequence shown here is derived from an EMBL/GenBank/DDBJ whole genome shotgun (WGS) entry which is preliminary data.</text>
</comment>
<evidence type="ECO:0000313" key="2">
    <source>
        <dbReference type="EMBL" id="KAJ7005387.1"/>
    </source>
</evidence>
<accession>A0AAD6RAY2</accession>
<keyword evidence="3" id="KW-1185">Reference proteome</keyword>
<feature type="transmembrane region" description="Helical" evidence="1">
    <location>
        <begin position="138"/>
        <end position="160"/>
    </location>
</feature>
<keyword evidence="1" id="KW-0812">Transmembrane</keyword>